<evidence type="ECO:0000256" key="3">
    <source>
        <dbReference type="ARBA" id="ARBA00022670"/>
    </source>
</evidence>
<dbReference type="SUPFAM" id="SSF53474">
    <property type="entry name" value="alpha/beta-Hydrolases"/>
    <property type="match status" value="1"/>
</dbReference>
<dbReference type="GO" id="GO:0070012">
    <property type="term" value="F:oligopeptidase activity"/>
    <property type="evidence" value="ECO:0007669"/>
    <property type="project" value="TreeGrafter"/>
</dbReference>
<keyword evidence="3 6" id="KW-0645">Protease</keyword>
<dbReference type="EC" id="3.4.21.-" evidence="6"/>
<dbReference type="AlphaFoldDB" id="A0A8H6UET9"/>
<name>A0A8H6UET9_9EURO</name>
<sequence length="707" mass="79220">MEYPVARRSDTVQHFPSVKHGMVQVPDPYDWMDDLASQETDAFLEAQNALLSQYLTDPVLEKPRIKLLSLLQSIHTNAFVNDIPLSAGRFYILRVGGRGHNHCITFKIPKARIREFLEAPENVDADSLLEILHDEAVEDQVVIATGVSRSGKYWAYNASVAGSDWGVIRVKDVETGQMLPDEIHDHKFNTKPARISWLDDRGFFYQYWKPDGEGRSPAQLRFHVLGEPQTEDEVVYEDPSCPGRCFWATVSHDGALVFLHVYAAGWASQVYAAQISRAHAVTTRLNLEFKSTISDDFSSQWEYIGLATHGQQSLYMFWTDQENGQVVGFDLDDGSLKTVIPSVNTQCLKLARAINGDHLLAVRSVDVRDQLHVFSTADGQLLKTLDAPVFTVFDVSSDQASGDIFFLELSFDRPPSLWHMDISFMPIRPLEFFPQTAELGKISTHQVFYSSTDGTRVPMFLTAEDDYPVSATTPVLLYVYGAFGISVIPHFRPEFLTFIRAFHGVVAVANIRGGGEYGRQWYLAGCKENRQRIFEDIKSAAQYLKSTFGSRTVILMGESMGGLNCAATMIQEPDLARAVILNAGALDALRLRNSMKDDRGKFDIGDPQDPADFDVIYQWSPLENIRDDLYPPVLLTAGAKDDVTTNANSGKFTAALQHVARRLGRNQPVHFRVIPNLAHGGNISAKEIASIVLERWLWLHKTLDLKI</sequence>
<comment type="similarity">
    <text evidence="2 6">Belongs to the peptidase S9A family.</text>
</comment>
<dbReference type="GO" id="GO:0006508">
    <property type="term" value="P:proteolysis"/>
    <property type="evidence" value="ECO:0007669"/>
    <property type="project" value="UniProtKB-KW"/>
</dbReference>
<feature type="domain" description="Peptidase S9A N-terminal" evidence="8">
    <location>
        <begin position="5"/>
        <end position="422"/>
    </location>
</feature>
<dbReference type="Proteomes" id="UP000630445">
    <property type="component" value="Unassembled WGS sequence"/>
</dbReference>
<accession>A0A8H6UET9</accession>
<evidence type="ECO:0000313" key="9">
    <source>
        <dbReference type="EMBL" id="KAF7126010.1"/>
    </source>
</evidence>
<dbReference type="Pfam" id="PF02897">
    <property type="entry name" value="Peptidase_S9_N"/>
    <property type="match status" value="1"/>
</dbReference>
<evidence type="ECO:0000313" key="10">
    <source>
        <dbReference type="Proteomes" id="UP000630445"/>
    </source>
</evidence>
<evidence type="ECO:0000256" key="4">
    <source>
        <dbReference type="ARBA" id="ARBA00022801"/>
    </source>
</evidence>
<dbReference type="PANTHER" id="PTHR42881">
    <property type="entry name" value="PROLYL ENDOPEPTIDASE"/>
    <property type="match status" value="1"/>
</dbReference>
<dbReference type="PRINTS" id="PR00862">
    <property type="entry name" value="PROLIGOPTASE"/>
</dbReference>
<comment type="catalytic activity">
    <reaction evidence="1">
        <text>Hydrolysis of Pro-|-Xaa &gt;&gt; Ala-|-Xaa in oligopeptides.</text>
        <dbReference type="EC" id="3.4.21.26"/>
    </reaction>
</comment>
<reference evidence="9" key="1">
    <citation type="submission" date="2020-06" db="EMBL/GenBank/DDBJ databases">
        <title>Draft genome sequences of strains closely related to Aspergillus parafelis and Aspergillus hiratsukae.</title>
        <authorList>
            <person name="Dos Santos R.A.C."/>
            <person name="Rivero-Menendez O."/>
            <person name="Steenwyk J.L."/>
            <person name="Mead M.E."/>
            <person name="Goldman G.H."/>
            <person name="Alastruey-Izquierdo A."/>
            <person name="Rokas A."/>
        </authorList>
    </citation>
    <scope>NUCLEOTIDE SEQUENCE</scope>
    <source>
        <strain evidence="9">CNM-CM5793</strain>
    </source>
</reference>
<dbReference type="InterPro" id="IPR029058">
    <property type="entry name" value="AB_hydrolase_fold"/>
</dbReference>
<feature type="domain" description="Peptidase S9 prolyl oligopeptidase catalytic" evidence="7">
    <location>
        <begin position="500"/>
        <end position="704"/>
    </location>
</feature>
<dbReference type="EMBL" id="JACBAD010001954">
    <property type="protein sequence ID" value="KAF7126010.1"/>
    <property type="molecule type" value="Genomic_DNA"/>
</dbReference>
<proteinExistence type="inferred from homology"/>
<dbReference type="PANTHER" id="PTHR42881:SF2">
    <property type="entry name" value="PROLYL ENDOPEPTIDASE"/>
    <property type="match status" value="1"/>
</dbReference>
<dbReference type="GO" id="GO:0005829">
    <property type="term" value="C:cytosol"/>
    <property type="evidence" value="ECO:0007669"/>
    <property type="project" value="TreeGrafter"/>
</dbReference>
<dbReference type="OrthoDB" id="5049662at2759"/>
<dbReference type="InterPro" id="IPR023302">
    <property type="entry name" value="Pept_S9A_N"/>
</dbReference>
<organism evidence="9 10">
    <name type="scientific">Aspergillus hiratsukae</name>
    <dbReference type="NCBI Taxonomy" id="1194566"/>
    <lineage>
        <taxon>Eukaryota</taxon>
        <taxon>Fungi</taxon>
        <taxon>Dikarya</taxon>
        <taxon>Ascomycota</taxon>
        <taxon>Pezizomycotina</taxon>
        <taxon>Eurotiomycetes</taxon>
        <taxon>Eurotiomycetidae</taxon>
        <taxon>Eurotiales</taxon>
        <taxon>Aspergillaceae</taxon>
        <taxon>Aspergillus</taxon>
        <taxon>Aspergillus subgen. Fumigati</taxon>
    </lineage>
</organism>
<keyword evidence="4 6" id="KW-0378">Hydrolase</keyword>
<protein>
    <recommendedName>
        <fullName evidence="6">Prolyl endopeptidase</fullName>
        <ecNumber evidence="6">3.4.21.-</ecNumber>
    </recommendedName>
</protein>
<comment type="caution">
    <text evidence="9">The sequence shown here is derived from an EMBL/GenBank/DDBJ whole genome shotgun (WGS) entry which is preliminary data.</text>
</comment>
<keyword evidence="10" id="KW-1185">Reference proteome</keyword>
<keyword evidence="5 6" id="KW-0720">Serine protease</keyword>
<dbReference type="Pfam" id="PF00326">
    <property type="entry name" value="Peptidase_S9"/>
    <property type="match status" value="1"/>
</dbReference>
<evidence type="ECO:0000259" key="7">
    <source>
        <dbReference type="Pfam" id="PF00326"/>
    </source>
</evidence>
<dbReference type="Gene3D" id="3.40.50.1820">
    <property type="entry name" value="alpha/beta hydrolase"/>
    <property type="match status" value="2"/>
</dbReference>
<dbReference type="Gene3D" id="2.130.10.120">
    <property type="entry name" value="Prolyl oligopeptidase, N-terminal domain"/>
    <property type="match status" value="1"/>
</dbReference>
<gene>
    <name evidence="9" type="ORF">CNMCM5793_002369</name>
</gene>
<evidence type="ECO:0000256" key="5">
    <source>
        <dbReference type="ARBA" id="ARBA00022825"/>
    </source>
</evidence>
<evidence type="ECO:0000256" key="1">
    <source>
        <dbReference type="ARBA" id="ARBA00001070"/>
    </source>
</evidence>
<dbReference type="SUPFAM" id="SSF50993">
    <property type="entry name" value="Peptidase/esterase 'gauge' domain"/>
    <property type="match status" value="1"/>
</dbReference>
<dbReference type="GO" id="GO:0004252">
    <property type="term" value="F:serine-type endopeptidase activity"/>
    <property type="evidence" value="ECO:0007669"/>
    <property type="project" value="UniProtKB-UniRule"/>
</dbReference>
<evidence type="ECO:0000256" key="6">
    <source>
        <dbReference type="RuleBase" id="RU368024"/>
    </source>
</evidence>
<evidence type="ECO:0000259" key="8">
    <source>
        <dbReference type="Pfam" id="PF02897"/>
    </source>
</evidence>
<dbReference type="InterPro" id="IPR001375">
    <property type="entry name" value="Peptidase_S9_cat"/>
</dbReference>
<evidence type="ECO:0000256" key="2">
    <source>
        <dbReference type="ARBA" id="ARBA00005228"/>
    </source>
</evidence>
<dbReference type="InterPro" id="IPR051167">
    <property type="entry name" value="Prolyl_oligopep/macrocyclase"/>
</dbReference>
<dbReference type="InterPro" id="IPR002470">
    <property type="entry name" value="Peptidase_S9A"/>
</dbReference>